<organism evidence="2 3">
    <name type="scientific">Frankia umida</name>
    <dbReference type="NCBI Taxonomy" id="573489"/>
    <lineage>
        <taxon>Bacteria</taxon>
        <taxon>Bacillati</taxon>
        <taxon>Actinomycetota</taxon>
        <taxon>Actinomycetes</taxon>
        <taxon>Frankiales</taxon>
        <taxon>Frankiaceae</taxon>
        <taxon>Frankia</taxon>
    </lineage>
</organism>
<keyword evidence="3" id="KW-1185">Reference proteome</keyword>
<dbReference type="Pfam" id="PF12802">
    <property type="entry name" value="MarR_2"/>
    <property type="match status" value="1"/>
</dbReference>
<dbReference type="PANTHER" id="PTHR33164:SF99">
    <property type="entry name" value="MARR FAMILY REGULATORY PROTEIN"/>
    <property type="match status" value="1"/>
</dbReference>
<accession>A0ABT0K4U2</accession>
<feature type="domain" description="HTH marR-type" evidence="1">
    <location>
        <begin position="20"/>
        <end position="152"/>
    </location>
</feature>
<dbReference type="InterPro" id="IPR039422">
    <property type="entry name" value="MarR/SlyA-like"/>
</dbReference>
<name>A0ABT0K4U2_9ACTN</name>
<dbReference type="InterPro" id="IPR036388">
    <property type="entry name" value="WH-like_DNA-bd_sf"/>
</dbReference>
<dbReference type="SMART" id="SM00347">
    <property type="entry name" value="HTH_MARR"/>
    <property type="match status" value="1"/>
</dbReference>
<proteinExistence type="predicted"/>
<dbReference type="SUPFAM" id="SSF46785">
    <property type="entry name" value="Winged helix' DNA-binding domain"/>
    <property type="match status" value="1"/>
</dbReference>
<sequence>MATSDAPGPGGLDSEDQQTWAAVASLLTWLPIALDDQLRRESELSHFEYTILAALSTIDDLTLRMSQLAVLANGSLSRLSRAVARLEVHGWVTRKPDPVDGRYTLATLTDNGATVLAAASPGYIGAVNRLVFDAISPAQARQLRTIAGRVLTAIEGELGVKRGLHR</sequence>
<dbReference type="InterPro" id="IPR036390">
    <property type="entry name" value="WH_DNA-bd_sf"/>
</dbReference>
<protein>
    <submittedName>
        <fullName evidence="2">MarR family winged helix-turn-helix transcriptional regulator</fullName>
    </submittedName>
</protein>
<dbReference type="RefSeq" id="WP_248826813.1">
    <property type="nucleotide sequence ID" value="NZ_JALKFT010000042.1"/>
</dbReference>
<reference evidence="2 3" key="1">
    <citation type="submission" date="2022-04" db="EMBL/GenBank/DDBJ databases">
        <title>Genome diversity in the genus Frankia.</title>
        <authorList>
            <person name="Carlos-Shanley C."/>
            <person name="Hahn D."/>
        </authorList>
    </citation>
    <scope>NUCLEOTIDE SEQUENCE [LARGE SCALE GENOMIC DNA]</scope>
    <source>
        <strain evidence="2 3">Ag45/Mut15</strain>
    </source>
</reference>
<evidence type="ECO:0000313" key="3">
    <source>
        <dbReference type="Proteomes" id="UP001201873"/>
    </source>
</evidence>
<dbReference type="PROSITE" id="PS50995">
    <property type="entry name" value="HTH_MARR_2"/>
    <property type="match status" value="1"/>
</dbReference>
<comment type="caution">
    <text evidence="2">The sequence shown here is derived from an EMBL/GenBank/DDBJ whole genome shotgun (WGS) entry which is preliminary data.</text>
</comment>
<evidence type="ECO:0000259" key="1">
    <source>
        <dbReference type="PROSITE" id="PS50995"/>
    </source>
</evidence>
<dbReference type="PANTHER" id="PTHR33164">
    <property type="entry name" value="TRANSCRIPTIONAL REGULATOR, MARR FAMILY"/>
    <property type="match status" value="1"/>
</dbReference>
<dbReference type="EMBL" id="JALKFT010000042">
    <property type="protein sequence ID" value="MCK9878736.1"/>
    <property type="molecule type" value="Genomic_DNA"/>
</dbReference>
<gene>
    <name evidence="2" type="ORF">MXD59_23735</name>
</gene>
<dbReference type="Proteomes" id="UP001201873">
    <property type="component" value="Unassembled WGS sequence"/>
</dbReference>
<dbReference type="InterPro" id="IPR000835">
    <property type="entry name" value="HTH_MarR-typ"/>
</dbReference>
<evidence type="ECO:0000313" key="2">
    <source>
        <dbReference type="EMBL" id="MCK9878736.1"/>
    </source>
</evidence>
<dbReference type="Gene3D" id="1.10.10.10">
    <property type="entry name" value="Winged helix-like DNA-binding domain superfamily/Winged helix DNA-binding domain"/>
    <property type="match status" value="1"/>
</dbReference>